<accession>A0A382I9I9</accession>
<reference evidence="2" key="1">
    <citation type="submission" date="2018-05" db="EMBL/GenBank/DDBJ databases">
        <authorList>
            <person name="Lanie J.A."/>
            <person name="Ng W.-L."/>
            <person name="Kazmierczak K.M."/>
            <person name="Andrzejewski T.M."/>
            <person name="Davidsen T.M."/>
            <person name="Wayne K.J."/>
            <person name="Tettelin H."/>
            <person name="Glass J.I."/>
            <person name="Rusch D."/>
            <person name="Podicherti R."/>
            <person name="Tsui H.-C.T."/>
            <person name="Winkler M.E."/>
        </authorList>
    </citation>
    <scope>NUCLEOTIDE SEQUENCE</scope>
</reference>
<dbReference type="InterPro" id="IPR006140">
    <property type="entry name" value="D-isomer_DH_NAD-bd"/>
</dbReference>
<evidence type="ECO:0000313" key="2">
    <source>
        <dbReference type="EMBL" id="SVB96045.1"/>
    </source>
</evidence>
<name>A0A382I9I9_9ZZZZ</name>
<dbReference type="PROSITE" id="PS51257">
    <property type="entry name" value="PROKAR_LIPOPROTEIN"/>
    <property type="match status" value="1"/>
</dbReference>
<feature type="domain" description="D-isomer specific 2-hydroxyacid dehydrogenase NAD-binding" evidence="1">
    <location>
        <begin position="5"/>
        <end position="55"/>
    </location>
</feature>
<gene>
    <name evidence="2" type="ORF">METZ01_LOCUS248899</name>
</gene>
<protein>
    <recommendedName>
        <fullName evidence="1">D-isomer specific 2-hydroxyacid dehydrogenase NAD-binding domain-containing protein</fullName>
    </recommendedName>
</protein>
<organism evidence="2">
    <name type="scientific">marine metagenome</name>
    <dbReference type="NCBI Taxonomy" id="408172"/>
    <lineage>
        <taxon>unclassified sequences</taxon>
        <taxon>metagenomes</taxon>
        <taxon>ecological metagenomes</taxon>
    </lineage>
</organism>
<dbReference type="AlphaFoldDB" id="A0A382I9I9"/>
<dbReference type="Pfam" id="PF02826">
    <property type="entry name" value="2-Hacid_dh_C"/>
    <property type="match status" value="1"/>
</dbReference>
<sequence length="72" mass="8338">MATLRKYQNKRIAIYGMGLTGCSAARVLKKLGAKIFCWDDNEQVRKKIENFNFSLNKFWLNENLVDNIVISP</sequence>
<dbReference type="EMBL" id="UINC01065909">
    <property type="protein sequence ID" value="SVB96045.1"/>
    <property type="molecule type" value="Genomic_DNA"/>
</dbReference>
<dbReference type="GO" id="GO:0051287">
    <property type="term" value="F:NAD binding"/>
    <property type="evidence" value="ECO:0007669"/>
    <property type="project" value="InterPro"/>
</dbReference>
<dbReference type="SUPFAM" id="SSF51984">
    <property type="entry name" value="MurCD N-terminal domain"/>
    <property type="match status" value="1"/>
</dbReference>
<proteinExistence type="predicted"/>
<feature type="non-terminal residue" evidence="2">
    <location>
        <position position="72"/>
    </location>
</feature>
<evidence type="ECO:0000259" key="1">
    <source>
        <dbReference type="Pfam" id="PF02826"/>
    </source>
</evidence>
<dbReference type="Gene3D" id="3.40.50.720">
    <property type="entry name" value="NAD(P)-binding Rossmann-like Domain"/>
    <property type="match status" value="1"/>
</dbReference>